<dbReference type="OrthoDB" id="9809878at2"/>
<organism evidence="3 4">
    <name type="scientific">Spirosoma pollinicola</name>
    <dbReference type="NCBI Taxonomy" id="2057025"/>
    <lineage>
        <taxon>Bacteria</taxon>
        <taxon>Pseudomonadati</taxon>
        <taxon>Bacteroidota</taxon>
        <taxon>Cytophagia</taxon>
        <taxon>Cytophagales</taxon>
        <taxon>Cytophagaceae</taxon>
        <taxon>Spirosoma</taxon>
    </lineage>
</organism>
<evidence type="ECO:0000256" key="1">
    <source>
        <dbReference type="ARBA" id="ARBA00023125"/>
    </source>
</evidence>
<dbReference type="Proteomes" id="UP000232883">
    <property type="component" value="Chromosome"/>
</dbReference>
<evidence type="ECO:0000256" key="2">
    <source>
        <dbReference type="PROSITE-ProRule" id="PRU00252"/>
    </source>
</evidence>
<dbReference type="PROSITE" id="PS50935">
    <property type="entry name" value="SSB"/>
    <property type="match status" value="1"/>
</dbReference>
<reference evidence="3 4" key="1">
    <citation type="submission" date="2017-11" db="EMBL/GenBank/DDBJ databases">
        <title>Taxonomic description and genome sequences of Spirosoma HA7 sp. nov., isolated from pollen microhabitat of Corylus avellana.</title>
        <authorList>
            <person name="Ambika Manirajan B."/>
            <person name="Suarez C."/>
            <person name="Ratering S."/>
            <person name="Geissler-Plaum R."/>
            <person name="Cardinale M."/>
            <person name="Sylvia S."/>
        </authorList>
    </citation>
    <scope>NUCLEOTIDE SEQUENCE [LARGE SCALE GENOMIC DNA]</scope>
    <source>
        <strain evidence="3 4">HA7</strain>
    </source>
</reference>
<dbReference type="Pfam" id="PF00436">
    <property type="entry name" value="SSB"/>
    <property type="match status" value="1"/>
</dbReference>
<keyword evidence="1 2" id="KW-0238">DNA-binding</keyword>
<gene>
    <name evidence="3" type="ORF">CWM47_21670</name>
</gene>
<evidence type="ECO:0000313" key="3">
    <source>
        <dbReference type="EMBL" id="AUD04216.1"/>
    </source>
</evidence>
<dbReference type="EMBL" id="CP025096">
    <property type="protein sequence ID" value="AUD04216.1"/>
    <property type="molecule type" value="Genomic_DNA"/>
</dbReference>
<dbReference type="RefSeq" id="WP_100990282.1">
    <property type="nucleotide sequence ID" value="NZ_CP025096.1"/>
</dbReference>
<dbReference type="GO" id="GO:0003697">
    <property type="term" value="F:single-stranded DNA binding"/>
    <property type="evidence" value="ECO:0007669"/>
    <property type="project" value="InterPro"/>
</dbReference>
<proteinExistence type="predicted"/>
<keyword evidence="4" id="KW-1185">Reference proteome</keyword>
<dbReference type="SUPFAM" id="SSF50249">
    <property type="entry name" value="Nucleic acid-binding proteins"/>
    <property type="match status" value="1"/>
</dbReference>
<accession>A0A2K8Z2W1</accession>
<dbReference type="InterPro" id="IPR012340">
    <property type="entry name" value="NA-bd_OB-fold"/>
</dbReference>
<dbReference type="KEGG" id="spir:CWM47_21670"/>
<sequence>MSMFGLNKFVGIGHVGSTRVFNDAQSQPLTAISIGLDDSYKTKDTQELVSKTIWVECVVKGDRTETYSKGRLMLVEGKVTAEAYTDKEGKPSASIKIKNARVKVLDKKSVSQELEEEFIDDEYSS</sequence>
<dbReference type="AlphaFoldDB" id="A0A2K8Z2W1"/>
<dbReference type="InterPro" id="IPR000424">
    <property type="entry name" value="Primosome_PriB/ssb"/>
</dbReference>
<dbReference type="Gene3D" id="2.40.50.140">
    <property type="entry name" value="Nucleic acid-binding proteins"/>
    <property type="match status" value="1"/>
</dbReference>
<evidence type="ECO:0008006" key="5">
    <source>
        <dbReference type="Google" id="ProtNLM"/>
    </source>
</evidence>
<protein>
    <recommendedName>
        <fullName evidence="5">Single-stranded DNA-binding protein</fullName>
    </recommendedName>
</protein>
<evidence type="ECO:0000313" key="4">
    <source>
        <dbReference type="Proteomes" id="UP000232883"/>
    </source>
</evidence>
<name>A0A2K8Z2W1_9BACT</name>